<evidence type="ECO:0000313" key="3">
    <source>
        <dbReference type="Proteomes" id="UP000765509"/>
    </source>
</evidence>
<feature type="compositionally biased region" description="Polar residues" evidence="1">
    <location>
        <begin position="68"/>
        <end position="84"/>
    </location>
</feature>
<feature type="compositionally biased region" description="Polar residues" evidence="1">
    <location>
        <begin position="50"/>
        <end position="59"/>
    </location>
</feature>
<accession>A0A9Q3C2U3</accession>
<organism evidence="2 3">
    <name type="scientific">Austropuccinia psidii MF-1</name>
    <dbReference type="NCBI Taxonomy" id="1389203"/>
    <lineage>
        <taxon>Eukaryota</taxon>
        <taxon>Fungi</taxon>
        <taxon>Dikarya</taxon>
        <taxon>Basidiomycota</taxon>
        <taxon>Pucciniomycotina</taxon>
        <taxon>Pucciniomycetes</taxon>
        <taxon>Pucciniales</taxon>
        <taxon>Sphaerophragmiaceae</taxon>
        <taxon>Austropuccinia</taxon>
    </lineage>
</organism>
<dbReference type="AlphaFoldDB" id="A0A9Q3C2U3"/>
<proteinExistence type="predicted"/>
<evidence type="ECO:0000256" key="1">
    <source>
        <dbReference type="SAM" id="MobiDB-lite"/>
    </source>
</evidence>
<dbReference type="Proteomes" id="UP000765509">
    <property type="component" value="Unassembled WGS sequence"/>
</dbReference>
<name>A0A9Q3C2U3_9BASI</name>
<sequence>MGFKCQSKFSFCSLTHSSSCNHTDSSSSPIEKNSPNPAGNNSLIPHMPCKQTTQQTTPDASKVLASQVPLSENDSTRGLNLRSL</sequence>
<feature type="compositionally biased region" description="Polar residues" evidence="1">
    <location>
        <begin position="29"/>
        <end position="43"/>
    </location>
</feature>
<dbReference type="EMBL" id="AVOT02004373">
    <property type="protein sequence ID" value="MBW0476179.1"/>
    <property type="molecule type" value="Genomic_DNA"/>
</dbReference>
<protein>
    <submittedName>
        <fullName evidence="2">Uncharacterized protein</fullName>
    </submittedName>
</protein>
<evidence type="ECO:0000313" key="2">
    <source>
        <dbReference type="EMBL" id="MBW0476179.1"/>
    </source>
</evidence>
<comment type="caution">
    <text evidence="2">The sequence shown here is derived from an EMBL/GenBank/DDBJ whole genome shotgun (WGS) entry which is preliminary data.</text>
</comment>
<reference evidence="2" key="1">
    <citation type="submission" date="2021-03" db="EMBL/GenBank/DDBJ databases">
        <title>Draft genome sequence of rust myrtle Austropuccinia psidii MF-1, a brazilian biotype.</title>
        <authorList>
            <person name="Quecine M.C."/>
            <person name="Pachon D.M.R."/>
            <person name="Bonatelli M.L."/>
            <person name="Correr F.H."/>
            <person name="Franceschini L.M."/>
            <person name="Leite T.F."/>
            <person name="Margarido G.R.A."/>
            <person name="Almeida C.A."/>
            <person name="Ferrarezi J.A."/>
            <person name="Labate C.A."/>
        </authorList>
    </citation>
    <scope>NUCLEOTIDE SEQUENCE</scope>
    <source>
        <strain evidence="2">MF-1</strain>
    </source>
</reference>
<feature type="region of interest" description="Disordered" evidence="1">
    <location>
        <begin position="15"/>
        <end position="84"/>
    </location>
</feature>
<gene>
    <name evidence="2" type="ORF">O181_015894</name>
</gene>
<keyword evidence="3" id="KW-1185">Reference proteome</keyword>
<feature type="compositionally biased region" description="Low complexity" evidence="1">
    <location>
        <begin position="17"/>
        <end position="28"/>
    </location>
</feature>